<dbReference type="PANTHER" id="PTHR11804:SF48">
    <property type="entry name" value="PUTATIVE-RELATED"/>
    <property type="match status" value="1"/>
</dbReference>
<dbReference type="PANTHER" id="PTHR11804">
    <property type="entry name" value="PROTEASE M3 THIMET OLIGOPEPTIDASE-RELATED"/>
    <property type="match status" value="1"/>
</dbReference>
<dbReference type="GO" id="GO:0046872">
    <property type="term" value="F:metal ion binding"/>
    <property type="evidence" value="ECO:0007669"/>
    <property type="project" value="UniProtKB-KW"/>
</dbReference>
<evidence type="ECO:0000313" key="8">
    <source>
        <dbReference type="EMBL" id="SUZ47295.1"/>
    </source>
</evidence>
<sequence length="568" mass="64281">MAVQFVPDDLDATHWENIEPLANDLLERELNCSSCLEGLIRDASHLAEHISEAGALLYIGMTCDTESEEKRASFLDFVSNVRPKLSEFSDALNRRIVGHPSLNDLPGRYDLMIRAMNTDVEVFRKENIPLGVEQTKLVTEAQAINGAMTVDFDGEERTLPQMSGYLESNDRSEREAAWTAVVERRMLDSERLSEIFDELVGIRHQIALNADFDSYTHYMFRAMHRFDYTIEDCLEFHESIETVCMPLLRSINDERRASLKIERLAPWDVNEKTGVGPDIHGRPPLRPFQTADEMVKKLSVMFHGMSVDLGGKFDKLVEMDTLDLDTRKGKAPGGYQYYLEKSRVPFIFMNAAGLQGDLETMIHEAGHAFHSLYCGHLELIDERGYPIEFAEVASMSMELLTQPGWDMFYPGGEADRARRAHLEGVVFLLPWIATIDSFQHWAYANPGHSRQERSEAWLSIRDRFGSDMDWGGLSSFMEISWQQQGHLYGAPLYYIEYGIAQLGALQLWQTHRRDSQEALDDYAEAMTLGNTRSLPDLFSAAGLNLGFDVNHVGSLIGELNEALSGIDG</sequence>
<evidence type="ECO:0000259" key="7">
    <source>
        <dbReference type="Pfam" id="PF01432"/>
    </source>
</evidence>
<comment type="cofactor">
    <cofactor evidence="1">
        <name>Zn(2+)</name>
        <dbReference type="ChEBI" id="CHEBI:29105"/>
    </cofactor>
</comment>
<protein>
    <recommendedName>
        <fullName evidence="7">Peptidase M3A/M3B catalytic domain-containing protein</fullName>
    </recommendedName>
</protein>
<evidence type="ECO:0000256" key="5">
    <source>
        <dbReference type="ARBA" id="ARBA00022833"/>
    </source>
</evidence>
<reference evidence="8" key="1">
    <citation type="submission" date="2018-05" db="EMBL/GenBank/DDBJ databases">
        <authorList>
            <person name="Lanie J.A."/>
            <person name="Ng W.-L."/>
            <person name="Kazmierczak K.M."/>
            <person name="Andrzejewski T.M."/>
            <person name="Davidsen T.M."/>
            <person name="Wayne K.J."/>
            <person name="Tettelin H."/>
            <person name="Glass J.I."/>
            <person name="Rusch D."/>
            <person name="Podicherti R."/>
            <person name="Tsui H.-C.T."/>
            <person name="Winkler M.E."/>
        </authorList>
    </citation>
    <scope>NUCLEOTIDE SEQUENCE</scope>
</reference>
<evidence type="ECO:0000256" key="4">
    <source>
        <dbReference type="ARBA" id="ARBA00022801"/>
    </source>
</evidence>
<dbReference type="GO" id="GO:0006518">
    <property type="term" value="P:peptide metabolic process"/>
    <property type="evidence" value="ECO:0007669"/>
    <property type="project" value="TreeGrafter"/>
</dbReference>
<keyword evidence="2" id="KW-0645">Protease</keyword>
<dbReference type="SUPFAM" id="SSF55486">
    <property type="entry name" value="Metalloproteases ('zincins'), catalytic domain"/>
    <property type="match status" value="1"/>
</dbReference>
<evidence type="ECO:0000256" key="2">
    <source>
        <dbReference type="ARBA" id="ARBA00022670"/>
    </source>
</evidence>
<keyword evidence="4" id="KW-0378">Hydrolase</keyword>
<dbReference type="NCBIfam" id="TIGR02289">
    <property type="entry name" value="M3_not_pepF"/>
    <property type="match status" value="1"/>
</dbReference>
<dbReference type="Pfam" id="PF01432">
    <property type="entry name" value="Peptidase_M3"/>
    <property type="match status" value="1"/>
</dbReference>
<keyword evidence="5" id="KW-0862">Zinc</keyword>
<organism evidence="8">
    <name type="scientific">marine metagenome</name>
    <dbReference type="NCBI Taxonomy" id="408172"/>
    <lineage>
        <taxon>unclassified sequences</taxon>
        <taxon>metagenomes</taxon>
        <taxon>ecological metagenomes</taxon>
    </lineage>
</organism>
<evidence type="ECO:0000256" key="6">
    <source>
        <dbReference type="ARBA" id="ARBA00023049"/>
    </source>
</evidence>
<feature type="domain" description="Peptidase M3A/M3B catalytic" evidence="7">
    <location>
        <begin position="165"/>
        <end position="543"/>
    </location>
</feature>
<gene>
    <name evidence="8" type="ORF">METZ01_LOCUS149</name>
</gene>
<accession>A0A381MYG9</accession>
<dbReference type="InterPro" id="IPR011976">
    <property type="entry name" value="Pept_M3B_oligopep-rel"/>
</dbReference>
<evidence type="ECO:0000256" key="3">
    <source>
        <dbReference type="ARBA" id="ARBA00022723"/>
    </source>
</evidence>
<dbReference type="InterPro" id="IPR045090">
    <property type="entry name" value="Pept_M3A_M3B"/>
</dbReference>
<dbReference type="GO" id="GO:0004222">
    <property type="term" value="F:metalloendopeptidase activity"/>
    <property type="evidence" value="ECO:0007669"/>
    <property type="project" value="InterPro"/>
</dbReference>
<dbReference type="EMBL" id="UINC01000009">
    <property type="protein sequence ID" value="SUZ47295.1"/>
    <property type="molecule type" value="Genomic_DNA"/>
</dbReference>
<dbReference type="GO" id="GO:0006508">
    <property type="term" value="P:proteolysis"/>
    <property type="evidence" value="ECO:0007669"/>
    <property type="project" value="UniProtKB-KW"/>
</dbReference>
<dbReference type="InterPro" id="IPR001567">
    <property type="entry name" value="Pept_M3A_M3B_dom"/>
</dbReference>
<dbReference type="CDD" id="cd09606">
    <property type="entry name" value="M3B_PepF"/>
    <property type="match status" value="1"/>
</dbReference>
<proteinExistence type="predicted"/>
<keyword evidence="6" id="KW-0482">Metalloprotease</keyword>
<evidence type="ECO:0000256" key="1">
    <source>
        <dbReference type="ARBA" id="ARBA00001947"/>
    </source>
</evidence>
<dbReference type="Gene3D" id="1.10.1370.30">
    <property type="match status" value="1"/>
</dbReference>
<keyword evidence="3" id="KW-0479">Metal-binding</keyword>
<name>A0A381MYG9_9ZZZZ</name>
<dbReference type="AlphaFoldDB" id="A0A381MYG9"/>